<keyword evidence="2" id="KW-0560">Oxidoreductase</keyword>
<comment type="caution">
    <text evidence="3">The sequence shown here is derived from an EMBL/GenBank/DDBJ whole genome shotgun (WGS) entry which is preliminary data.</text>
</comment>
<dbReference type="PRINTS" id="PR00081">
    <property type="entry name" value="GDHRDH"/>
</dbReference>
<evidence type="ECO:0000256" key="2">
    <source>
        <dbReference type="ARBA" id="ARBA00023002"/>
    </source>
</evidence>
<keyword evidence="4" id="KW-1185">Reference proteome</keyword>
<dbReference type="PANTHER" id="PTHR43008">
    <property type="entry name" value="BENZIL REDUCTASE"/>
    <property type="match status" value="1"/>
</dbReference>
<dbReference type="SUPFAM" id="SSF51735">
    <property type="entry name" value="NAD(P)-binding Rossmann-fold domains"/>
    <property type="match status" value="1"/>
</dbReference>
<comment type="similarity">
    <text evidence="1">Belongs to the short-chain dehydrogenases/reductases (SDR) family.</text>
</comment>
<evidence type="ECO:0000313" key="4">
    <source>
        <dbReference type="Proteomes" id="UP001163105"/>
    </source>
</evidence>
<dbReference type="Proteomes" id="UP001163105">
    <property type="component" value="Unassembled WGS sequence"/>
</dbReference>
<dbReference type="InterPro" id="IPR002347">
    <property type="entry name" value="SDR_fam"/>
</dbReference>
<dbReference type="InterPro" id="IPR036291">
    <property type="entry name" value="NAD(P)-bd_dom_sf"/>
</dbReference>
<organism evidence="3 4">
    <name type="scientific">Purpureocillium lavendulum</name>
    <dbReference type="NCBI Taxonomy" id="1247861"/>
    <lineage>
        <taxon>Eukaryota</taxon>
        <taxon>Fungi</taxon>
        <taxon>Dikarya</taxon>
        <taxon>Ascomycota</taxon>
        <taxon>Pezizomycotina</taxon>
        <taxon>Sordariomycetes</taxon>
        <taxon>Hypocreomycetidae</taxon>
        <taxon>Hypocreales</taxon>
        <taxon>Ophiocordycipitaceae</taxon>
        <taxon>Purpureocillium</taxon>
    </lineage>
</organism>
<name>A0AB34FU09_9HYPO</name>
<evidence type="ECO:0000256" key="1">
    <source>
        <dbReference type="ARBA" id="ARBA00006484"/>
    </source>
</evidence>
<dbReference type="GO" id="GO:0050664">
    <property type="term" value="F:oxidoreductase activity, acting on NAD(P)H, oxygen as acceptor"/>
    <property type="evidence" value="ECO:0007669"/>
    <property type="project" value="TreeGrafter"/>
</dbReference>
<evidence type="ECO:0000313" key="3">
    <source>
        <dbReference type="EMBL" id="KAJ6442765.1"/>
    </source>
</evidence>
<dbReference type="PANTHER" id="PTHR43008:SF8">
    <property type="entry name" value="BENZIL REDUCTASE ((S)-BENZOIN FORMING) IRC24"/>
    <property type="match status" value="1"/>
</dbReference>
<gene>
    <name evidence="3" type="ORF">O9K51_03940</name>
</gene>
<sequence>MPSIGSKTLVLITGANTGLGFEIAKALFARPDPYHILIGCRGDISRAADAISRLVQVSPTSVSTAEPLSIDISSDESINTAFEQVHAKFGYIDVLVNNAGADLDTAISSGRLTKRAGWNQSWDVNVAGTHIFTEVFAPLLLSSKSQAPRLLFLTSGLSSIGENATGASPRYALPPAGWPKPGDPFIYLAYRSSKSGLNMIATEWARVLRNDGVKVFNLSPGFLHTGLSLDRVTGEAKNTKAMGAIDPAIGAGFCSDVIEGRKDEDAWQPHVMRRTMVQPW</sequence>
<proteinExistence type="inferred from homology"/>
<accession>A0AB34FU09</accession>
<dbReference type="AlphaFoldDB" id="A0AB34FU09"/>
<protein>
    <submittedName>
        <fullName evidence="3">Oxidoreductase</fullName>
    </submittedName>
</protein>
<dbReference type="EMBL" id="JAQHRD010000003">
    <property type="protein sequence ID" value="KAJ6442765.1"/>
    <property type="molecule type" value="Genomic_DNA"/>
</dbReference>
<dbReference type="Gene3D" id="3.40.50.720">
    <property type="entry name" value="NAD(P)-binding Rossmann-like Domain"/>
    <property type="match status" value="1"/>
</dbReference>
<dbReference type="GO" id="GO:0016616">
    <property type="term" value="F:oxidoreductase activity, acting on the CH-OH group of donors, NAD or NADP as acceptor"/>
    <property type="evidence" value="ECO:0007669"/>
    <property type="project" value="UniProtKB-ARBA"/>
</dbReference>
<dbReference type="Pfam" id="PF00106">
    <property type="entry name" value="adh_short"/>
    <property type="match status" value="1"/>
</dbReference>
<reference evidence="3" key="1">
    <citation type="submission" date="2023-01" db="EMBL/GenBank/DDBJ databases">
        <title>The growth and conidiation of Purpureocillium lavendulum are regulated by nitrogen source and histone H3K14 acetylation.</title>
        <authorList>
            <person name="Tang P."/>
            <person name="Han J."/>
            <person name="Zhang C."/>
            <person name="Tang P."/>
            <person name="Qi F."/>
            <person name="Zhang K."/>
            <person name="Liang L."/>
        </authorList>
    </citation>
    <scope>NUCLEOTIDE SEQUENCE</scope>
    <source>
        <strain evidence="3">YMF1.00683</strain>
    </source>
</reference>